<dbReference type="Pfam" id="PF02492">
    <property type="entry name" value="cobW"/>
    <property type="match status" value="1"/>
</dbReference>
<feature type="domain" description="CobW C-terminal" evidence="8">
    <location>
        <begin position="419"/>
        <end position="582"/>
    </location>
</feature>
<dbReference type="SUPFAM" id="SSF52540">
    <property type="entry name" value="P-loop containing nucleoside triphosphate hydrolases"/>
    <property type="match status" value="1"/>
</dbReference>
<evidence type="ECO:0000256" key="2">
    <source>
        <dbReference type="ARBA" id="ARBA00022801"/>
    </source>
</evidence>
<proteinExistence type="inferred from homology"/>
<dbReference type="InterPro" id="IPR051927">
    <property type="entry name" value="Zn_Chap_cDPG_Synth"/>
</dbReference>
<reference evidence="9" key="1">
    <citation type="submission" date="2021-01" db="EMBL/GenBank/DDBJ databases">
        <authorList>
            <person name="Corre E."/>
            <person name="Pelletier E."/>
            <person name="Niang G."/>
            <person name="Scheremetjew M."/>
            <person name="Finn R."/>
            <person name="Kale V."/>
            <person name="Holt S."/>
            <person name="Cochrane G."/>
            <person name="Meng A."/>
            <person name="Brown T."/>
            <person name="Cohen L."/>
        </authorList>
    </citation>
    <scope>NUCLEOTIDE SEQUENCE</scope>
    <source>
        <strain evidence="9">GSO104</strain>
    </source>
</reference>
<dbReference type="InterPro" id="IPR011629">
    <property type="entry name" value="CobW-like_C"/>
</dbReference>
<dbReference type="Pfam" id="PF07683">
    <property type="entry name" value="CobW_C"/>
    <property type="match status" value="1"/>
</dbReference>
<accession>A0A7S4V253</accession>
<feature type="compositionally biased region" description="Basic and acidic residues" evidence="6">
    <location>
        <begin position="380"/>
        <end position="392"/>
    </location>
</feature>
<evidence type="ECO:0000256" key="6">
    <source>
        <dbReference type="SAM" id="MobiDB-lite"/>
    </source>
</evidence>
<evidence type="ECO:0000256" key="4">
    <source>
        <dbReference type="ARBA" id="ARBA00034320"/>
    </source>
</evidence>
<name>A0A7S4V253_9STRA</name>
<organism evidence="9">
    <name type="scientific">Ditylum brightwellii</name>
    <dbReference type="NCBI Taxonomy" id="49249"/>
    <lineage>
        <taxon>Eukaryota</taxon>
        <taxon>Sar</taxon>
        <taxon>Stramenopiles</taxon>
        <taxon>Ochrophyta</taxon>
        <taxon>Bacillariophyta</taxon>
        <taxon>Mediophyceae</taxon>
        <taxon>Lithodesmiophycidae</taxon>
        <taxon>Lithodesmiales</taxon>
        <taxon>Lithodesmiaceae</taxon>
        <taxon>Ditylum</taxon>
    </lineage>
</organism>
<dbReference type="Gene3D" id="3.40.50.300">
    <property type="entry name" value="P-loop containing nucleotide triphosphate hydrolases"/>
    <property type="match status" value="1"/>
</dbReference>
<dbReference type="GO" id="GO:0000166">
    <property type="term" value="F:nucleotide binding"/>
    <property type="evidence" value="ECO:0007669"/>
    <property type="project" value="UniProtKB-KW"/>
</dbReference>
<feature type="compositionally biased region" description="Basic and acidic residues" evidence="6">
    <location>
        <begin position="303"/>
        <end position="327"/>
    </location>
</feature>
<dbReference type="GO" id="GO:0016787">
    <property type="term" value="F:hydrolase activity"/>
    <property type="evidence" value="ECO:0007669"/>
    <property type="project" value="UniProtKB-KW"/>
</dbReference>
<feature type="signal peptide" evidence="7">
    <location>
        <begin position="1"/>
        <end position="23"/>
    </location>
</feature>
<feature type="compositionally biased region" description="Basic and acidic residues" evidence="6">
    <location>
        <begin position="355"/>
        <end position="372"/>
    </location>
</feature>
<evidence type="ECO:0000256" key="7">
    <source>
        <dbReference type="SAM" id="SignalP"/>
    </source>
</evidence>
<feature type="region of interest" description="Disordered" evidence="6">
    <location>
        <begin position="303"/>
        <end position="413"/>
    </location>
</feature>
<dbReference type="PANTHER" id="PTHR43603:SF1">
    <property type="entry name" value="ZINC-REGULATED GTPASE METALLOPROTEIN ACTIVATOR 1"/>
    <property type="match status" value="1"/>
</dbReference>
<evidence type="ECO:0000256" key="1">
    <source>
        <dbReference type="ARBA" id="ARBA00022741"/>
    </source>
</evidence>
<comment type="catalytic activity">
    <reaction evidence="5">
        <text>GTP + H2O = GDP + phosphate + H(+)</text>
        <dbReference type="Rhea" id="RHEA:19669"/>
        <dbReference type="ChEBI" id="CHEBI:15377"/>
        <dbReference type="ChEBI" id="CHEBI:15378"/>
        <dbReference type="ChEBI" id="CHEBI:37565"/>
        <dbReference type="ChEBI" id="CHEBI:43474"/>
        <dbReference type="ChEBI" id="CHEBI:58189"/>
    </reaction>
    <physiologicalReaction direction="left-to-right" evidence="5">
        <dbReference type="Rhea" id="RHEA:19670"/>
    </physiologicalReaction>
</comment>
<protein>
    <recommendedName>
        <fullName evidence="8">CobW C-terminal domain-containing protein</fullName>
    </recommendedName>
</protein>
<dbReference type="Gene3D" id="3.30.1220.10">
    <property type="entry name" value="CobW-like, C-terminal domain"/>
    <property type="match status" value="1"/>
</dbReference>
<dbReference type="InterPro" id="IPR027417">
    <property type="entry name" value="P-loop_NTPase"/>
</dbReference>
<dbReference type="InterPro" id="IPR003495">
    <property type="entry name" value="CobW/HypB/UreG_nucleotide-bd"/>
</dbReference>
<dbReference type="SMART" id="SM00833">
    <property type="entry name" value="CobW_C"/>
    <property type="match status" value="1"/>
</dbReference>
<gene>
    <name evidence="9" type="ORF">DBRI00130_LOCUS3745</name>
</gene>
<feature type="chain" id="PRO_5031210026" description="CobW C-terminal domain-containing protein" evidence="7">
    <location>
        <begin position="24"/>
        <end position="603"/>
    </location>
</feature>
<dbReference type="EMBL" id="HBNS01004625">
    <property type="protein sequence ID" value="CAE4585543.1"/>
    <property type="molecule type" value="Transcribed_RNA"/>
</dbReference>
<dbReference type="CDD" id="cd03112">
    <property type="entry name" value="CobW-like"/>
    <property type="match status" value="1"/>
</dbReference>
<evidence type="ECO:0000256" key="5">
    <source>
        <dbReference type="ARBA" id="ARBA00049117"/>
    </source>
</evidence>
<comment type="similarity">
    <text evidence="4">Belongs to the SIMIBI class G3E GTPase family. ZNG1 subfamily.</text>
</comment>
<keyword evidence="1" id="KW-0547">Nucleotide-binding</keyword>
<dbReference type="PANTHER" id="PTHR43603">
    <property type="entry name" value="COBW DOMAIN-CONTAINING PROTEIN DDB_G0274527"/>
    <property type="match status" value="1"/>
</dbReference>
<dbReference type="AlphaFoldDB" id="A0A7S4V253"/>
<sequence length="603" mass="66189">MGKFGMAFCLFAAATCRQTKVRAFGILPSFTTRTASSSTWNKALFSTATPEKESEKKLVPVTLLSGFLGSGKTTALKNLLENGEGVKIGVIVNDVAAVNIDAKLISNPGNNGDGSKAPDNVMAELGGTVELQNGCACCSLSDELLTSMESLMDGRDFDAVVVELSGVADPVAVKQNWEQAKMMQHKATTLADITRVVTVVDACTFGTDWMTWNTAGDRDGWVDAADDCSAQRKVPELLAEQVEAADLLLVNKIDMAGKEQVAVASSVARGLNKDADLFEVEFGIISPKEILGDGIIKEKKKEDKSCSDPDCKDETHDHSHSHDHDSACADPDCTDDSHEHSHSHENESSSCSDPKCTDDSHEHSHSHDHDSSCSDPDCTDTSHEHSHDHDSSCSDPDCTDTSHEHSHEHKKTSHDKLGISNFVYKAAIPFSPGRLLGLLNQWPVPIKEDLNIEVLETPKAVYQFQEGLDSDSPFIGVLRSKGFCWMAPTKWTGLAEDTWRHETANYWSHAGKHFGIQTAGKWWATLPKDRMKGYFEGNMKEYDRILREDWASEEFGDRRQEIVFIGASIDQKAITDALNECLLTDEEMAVYRKEAEKVYGAAL</sequence>
<keyword evidence="7" id="KW-0732">Signal</keyword>
<keyword evidence="3" id="KW-0143">Chaperone</keyword>
<feature type="compositionally biased region" description="Basic and acidic residues" evidence="6">
    <location>
        <begin position="335"/>
        <end position="347"/>
    </location>
</feature>
<dbReference type="InterPro" id="IPR036627">
    <property type="entry name" value="CobW-likC_sf"/>
</dbReference>
<dbReference type="SUPFAM" id="SSF90002">
    <property type="entry name" value="Hypothetical protein YjiA, C-terminal domain"/>
    <property type="match status" value="1"/>
</dbReference>
<evidence type="ECO:0000256" key="3">
    <source>
        <dbReference type="ARBA" id="ARBA00023186"/>
    </source>
</evidence>
<evidence type="ECO:0000259" key="8">
    <source>
        <dbReference type="SMART" id="SM00833"/>
    </source>
</evidence>
<evidence type="ECO:0000313" key="9">
    <source>
        <dbReference type="EMBL" id="CAE4585543.1"/>
    </source>
</evidence>
<keyword evidence="2" id="KW-0378">Hydrolase</keyword>